<proteinExistence type="predicted"/>
<sequence>MFNFERLEVWQKSINYAGTVYAFTQGFPRSELFGLTNQIRRAANSVSSNIAEGSARPRADYAKFVGYAAGSLYETVTQATIARNEGFLTTEDYQKLYALAEEISRMLSGLRGSLGG</sequence>
<dbReference type="PANTHER" id="PTHR38471">
    <property type="entry name" value="FOUR HELIX BUNDLE PROTEIN"/>
    <property type="match status" value="1"/>
</dbReference>
<dbReference type="Gene3D" id="1.20.1440.60">
    <property type="entry name" value="23S rRNA-intervening sequence"/>
    <property type="match status" value="1"/>
</dbReference>
<dbReference type="InterPro" id="IPR012657">
    <property type="entry name" value="23S_rRNA-intervening_sequence"/>
</dbReference>
<dbReference type="KEGG" id="ote:Oter_2018"/>
<gene>
    <name evidence="1" type="ordered locus">Oter_2018</name>
</gene>
<organism evidence="1 2">
    <name type="scientific">Opitutus terrae (strain DSM 11246 / JCM 15787 / PB90-1)</name>
    <dbReference type="NCBI Taxonomy" id="452637"/>
    <lineage>
        <taxon>Bacteria</taxon>
        <taxon>Pseudomonadati</taxon>
        <taxon>Verrucomicrobiota</taxon>
        <taxon>Opitutia</taxon>
        <taxon>Opitutales</taxon>
        <taxon>Opitutaceae</taxon>
        <taxon>Opitutus</taxon>
    </lineage>
</organism>
<dbReference type="STRING" id="452637.Oter_2018"/>
<name>B1ZYR5_OPITP</name>
<accession>B1ZYR5</accession>
<dbReference type="OrthoDB" id="160990at2"/>
<dbReference type="HOGENOM" id="CLU_129874_0_5_0"/>
<dbReference type="PANTHER" id="PTHR38471:SF2">
    <property type="entry name" value="FOUR HELIX BUNDLE PROTEIN"/>
    <property type="match status" value="1"/>
</dbReference>
<dbReference type="Pfam" id="PF05635">
    <property type="entry name" value="23S_rRNA_IVP"/>
    <property type="match status" value="1"/>
</dbReference>
<dbReference type="EMBL" id="CP001032">
    <property type="protein sequence ID" value="ACB75301.1"/>
    <property type="molecule type" value="Genomic_DNA"/>
</dbReference>
<dbReference type="InterPro" id="IPR036583">
    <property type="entry name" value="23S_rRNA_IVS_sf"/>
</dbReference>
<dbReference type="CDD" id="cd16377">
    <property type="entry name" value="23S_rRNA_IVP_like"/>
    <property type="match status" value="1"/>
</dbReference>
<reference evidence="1 2" key="1">
    <citation type="journal article" date="2011" name="J. Bacteriol.">
        <title>Genome sequence of the verrucomicrobium Opitutus terrae PB90-1, an abundant inhabitant of rice paddy soil ecosystems.</title>
        <authorList>
            <person name="van Passel M.W."/>
            <person name="Kant R."/>
            <person name="Palva A."/>
            <person name="Copeland A."/>
            <person name="Lucas S."/>
            <person name="Lapidus A."/>
            <person name="Glavina del Rio T."/>
            <person name="Pitluck S."/>
            <person name="Goltsman E."/>
            <person name="Clum A."/>
            <person name="Sun H."/>
            <person name="Schmutz J."/>
            <person name="Larimer F.W."/>
            <person name="Land M.L."/>
            <person name="Hauser L."/>
            <person name="Kyrpides N."/>
            <person name="Mikhailova N."/>
            <person name="Richardson P.P."/>
            <person name="Janssen P.H."/>
            <person name="de Vos W.M."/>
            <person name="Smidt H."/>
        </authorList>
    </citation>
    <scope>NUCLEOTIDE SEQUENCE [LARGE SCALE GENOMIC DNA]</scope>
    <source>
        <strain evidence="2">DSM 11246 / JCM 15787 / PB90-1</strain>
    </source>
</reference>
<dbReference type="RefSeq" id="WP_012374838.1">
    <property type="nucleotide sequence ID" value="NC_010571.1"/>
</dbReference>
<dbReference type="SUPFAM" id="SSF158446">
    <property type="entry name" value="IVS-encoded protein-like"/>
    <property type="match status" value="1"/>
</dbReference>
<dbReference type="eggNOG" id="COG0399">
    <property type="taxonomic scope" value="Bacteria"/>
</dbReference>
<dbReference type="GO" id="GO:0005840">
    <property type="term" value="C:ribosome"/>
    <property type="evidence" value="ECO:0007669"/>
    <property type="project" value="UniProtKB-KW"/>
</dbReference>
<evidence type="ECO:0000313" key="2">
    <source>
        <dbReference type="Proteomes" id="UP000007013"/>
    </source>
</evidence>
<protein>
    <submittedName>
        <fullName evidence="1">S23 ribosomal protein</fullName>
    </submittedName>
</protein>
<keyword evidence="2" id="KW-1185">Reference proteome</keyword>
<evidence type="ECO:0000313" key="1">
    <source>
        <dbReference type="EMBL" id="ACB75301.1"/>
    </source>
</evidence>
<dbReference type="NCBIfam" id="TIGR02436">
    <property type="entry name" value="four helix bundle protein"/>
    <property type="match status" value="1"/>
</dbReference>
<keyword evidence="1" id="KW-0689">Ribosomal protein</keyword>
<dbReference type="Proteomes" id="UP000007013">
    <property type="component" value="Chromosome"/>
</dbReference>
<keyword evidence="1" id="KW-0687">Ribonucleoprotein</keyword>
<dbReference type="AlphaFoldDB" id="B1ZYR5"/>